<organism evidence="2 3">
    <name type="scientific">Slackia exigua (strain ATCC 700122 / DSM 15923 / CIP 105133 / JCM 11022 / KCTC 5966 / S-7)</name>
    <dbReference type="NCBI Taxonomy" id="649764"/>
    <lineage>
        <taxon>Bacteria</taxon>
        <taxon>Bacillati</taxon>
        <taxon>Actinomycetota</taxon>
        <taxon>Coriobacteriia</taxon>
        <taxon>Eggerthellales</taxon>
        <taxon>Eggerthellaceae</taxon>
        <taxon>Slackia</taxon>
    </lineage>
</organism>
<dbReference type="AlphaFoldDB" id="D0WJF6"/>
<accession>D0WJF6</accession>
<evidence type="ECO:0000313" key="3">
    <source>
        <dbReference type="Proteomes" id="UP000006001"/>
    </source>
</evidence>
<gene>
    <name evidence="2" type="ORF">HMPREF0762_01983</name>
</gene>
<feature type="compositionally biased region" description="Low complexity" evidence="1">
    <location>
        <begin position="7"/>
        <end position="20"/>
    </location>
</feature>
<dbReference type="Proteomes" id="UP000006001">
    <property type="component" value="Unassembled WGS sequence"/>
</dbReference>
<proteinExistence type="predicted"/>
<feature type="region of interest" description="Disordered" evidence="1">
    <location>
        <begin position="1"/>
        <end position="20"/>
    </location>
</feature>
<name>D0WJF6_SLAES</name>
<dbReference type="EMBL" id="ACUX02000019">
    <property type="protein sequence ID" value="EEZ60504.1"/>
    <property type="molecule type" value="Genomic_DNA"/>
</dbReference>
<sequence>MPNIAYAPDGHGRPAAGAPHAPHNVDIRIMPGEFPICTSAPPAVPHIRRNLSAFRRFVRPGSPAPL</sequence>
<protein>
    <submittedName>
        <fullName evidence="2">Uncharacterized protein</fullName>
    </submittedName>
</protein>
<keyword evidence="3" id="KW-1185">Reference proteome</keyword>
<reference evidence="2" key="1">
    <citation type="submission" date="2009-10" db="EMBL/GenBank/DDBJ databases">
        <authorList>
            <person name="Weinstock G."/>
            <person name="Sodergren E."/>
            <person name="Clifton S."/>
            <person name="Fulton L."/>
            <person name="Fulton B."/>
            <person name="Courtney L."/>
            <person name="Fronick C."/>
            <person name="Harrison M."/>
            <person name="Strong C."/>
            <person name="Farmer C."/>
            <person name="Delahaunty K."/>
            <person name="Markovic C."/>
            <person name="Hall O."/>
            <person name="Minx P."/>
            <person name="Tomlinson C."/>
            <person name="Mitreva M."/>
            <person name="Nelson J."/>
            <person name="Hou S."/>
            <person name="Wollam A."/>
            <person name="Pepin K.H."/>
            <person name="Johnson M."/>
            <person name="Bhonagiri V."/>
            <person name="Nash W.E."/>
            <person name="Warren W."/>
            <person name="Chinwalla A."/>
            <person name="Mardis E.R."/>
            <person name="Wilson R.K."/>
        </authorList>
    </citation>
    <scope>NUCLEOTIDE SEQUENCE [LARGE SCALE GENOMIC DNA]</scope>
    <source>
        <strain evidence="2">ATCC 700122</strain>
    </source>
</reference>
<evidence type="ECO:0000313" key="2">
    <source>
        <dbReference type="EMBL" id="EEZ60504.1"/>
    </source>
</evidence>
<evidence type="ECO:0000256" key="1">
    <source>
        <dbReference type="SAM" id="MobiDB-lite"/>
    </source>
</evidence>
<comment type="caution">
    <text evidence="2">The sequence shown here is derived from an EMBL/GenBank/DDBJ whole genome shotgun (WGS) entry which is preliminary data.</text>
</comment>
<dbReference type="STRING" id="649764.HMPREF0762_01983"/>
<dbReference type="HOGENOM" id="CLU_2828928_0_0_11"/>